<dbReference type="InterPro" id="IPR001034">
    <property type="entry name" value="DeoR_HTH"/>
</dbReference>
<gene>
    <name evidence="5" type="ORF">D1B17_02525</name>
</gene>
<dbReference type="SMART" id="SM01134">
    <property type="entry name" value="DeoRC"/>
    <property type="match status" value="1"/>
</dbReference>
<dbReference type="PROSITE" id="PS51000">
    <property type="entry name" value="HTH_DEOR_2"/>
    <property type="match status" value="1"/>
</dbReference>
<dbReference type="InterPro" id="IPR036388">
    <property type="entry name" value="WH-like_DNA-bd_sf"/>
</dbReference>
<evidence type="ECO:0000259" key="4">
    <source>
        <dbReference type="PROSITE" id="PS51000"/>
    </source>
</evidence>
<dbReference type="InterPro" id="IPR014036">
    <property type="entry name" value="DeoR-like_C"/>
</dbReference>
<keyword evidence="1" id="KW-0805">Transcription regulation</keyword>
<dbReference type="EMBL" id="CP031933">
    <property type="protein sequence ID" value="AYE37595.1"/>
    <property type="molecule type" value="Genomic_DNA"/>
</dbReference>
<dbReference type="PROSITE" id="PS00894">
    <property type="entry name" value="HTH_DEOR_1"/>
    <property type="match status" value="1"/>
</dbReference>
<organism evidence="5 6">
    <name type="scientific">Companilactobacillus zhachilii</name>
    <dbReference type="NCBI Taxonomy" id="2304606"/>
    <lineage>
        <taxon>Bacteria</taxon>
        <taxon>Bacillati</taxon>
        <taxon>Bacillota</taxon>
        <taxon>Bacilli</taxon>
        <taxon>Lactobacillales</taxon>
        <taxon>Lactobacillaceae</taxon>
        <taxon>Companilactobacillus</taxon>
    </lineage>
</organism>
<dbReference type="SMART" id="SM00420">
    <property type="entry name" value="HTH_DEOR"/>
    <property type="match status" value="1"/>
</dbReference>
<dbReference type="SUPFAM" id="SSF46785">
    <property type="entry name" value="Winged helix' DNA-binding domain"/>
    <property type="match status" value="1"/>
</dbReference>
<dbReference type="PANTHER" id="PTHR30363">
    <property type="entry name" value="HTH-TYPE TRANSCRIPTIONAL REGULATOR SRLR-RELATED"/>
    <property type="match status" value="1"/>
</dbReference>
<keyword evidence="3" id="KW-0804">Transcription</keyword>
<keyword evidence="6" id="KW-1185">Reference proteome</keyword>
<dbReference type="Proteomes" id="UP000267208">
    <property type="component" value="Chromosome"/>
</dbReference>
<feature type="domain" description="HTH deoR-type" evidence="4">
    <location>
        <begin position="3"/>
        <end position="58"/>
    </location>
</feature>
<dbReference type="InterPro" id="IPR036390">
    <property type="entry name" value="WH_DNA-bd_sf"/>
</dbReference>
<dbReference type="SUPFAM" id="SSF100950">
    <property type="entry name" value="NagB/RpiA/CoA transferase-like"/>
    <property type="match status" value="1"/>
</dbReference>
<name>A0A386PRN5_9LACO</name>
<dbReference type="PANTHER" id="PTHR30363:SF51">
    <property type="entry name" value="HTH-TYPE TRANSCRIPTIONAL REPRESSOR GLCR"/>
    <property type="match status" value="1"/>
</dbReference>
<dbReference type="Pfam" id="PF00455">
    <property type="entry name" value="DeoRC"/>
    <property type="match status" value="1"/>
</dbReference>
<evidence type="ECO:0000256" key="3">
    <source>
        <dbReference type="ARBA" id="ARBA00023163"/>
    </source>
</evidence>
<dbReference type="GO" id="GO:0003677">
    <property type="term" value="F:DNA binding"/>
    <property type="evidence" value="ECO:0007669"/>
    <property type="project" value="UniProtKB-KW"/>
</dbReference>
<dbReference type="AlphaFoldDB" id="A0A386PRN5"/>
<dbReference type="OrthoDB" id="9798651at2"/>
<dbReference type="KEGG" id="lzh:D1B17_02525"/>
<reference evidence="6" key="1">
    <citation type="submission" date="2018-08" db="EMBL/GenBank/DDBJ databases">
        <title>Genome of Lactobacillus sp. HBUAS52074.</title>
        <authorList>
            <person name="Guo Z."/>
            <person name="Zhang Z.D."/>
        </authorList>
    </citation>
    <scope>NUCLEOTIDE SEQUENCE [LARGE SCALE GENOMIC DNA]</scope>
    <source>
        <strain evidence="6">HBUAS52074</strain>
    </source>
</reference>
<dbReference type="InterPro" id="IPR050313">
    <property type="entry name" value="Carb_Metab_HTH_regulators"/>
</dbReference>
<evidence type="ECO:0000256" key="2">
    <source>
        <dbReference type="ARBA" id="ARBA00023125"/>
    </source>
</evidence>
<dbReference type="InterPro" id="IPR018356">
    <property type="entry name" value="Tscrpt_reg_HTH_DeoR_CS"/>
</dbReference>
<dbReference type="InterPro" id="IPR037171">
    <property type="entry name" value="NagB/RpiA_transferase-like"/>
</dbReference>
<dbReference type="Gene3D" id="1.10.10.10">
    <property type="entry name" value="Winged helix-like DNA-binding domain superfamily/Winged helix DNA-binding domain"/>
    <property type="match status" value="1"/>
</dbReference>
<accession>A0A386PRN5</accession>
<proteinExistence type="predicted"/>
<dbReference type="GO" id="GO:0003700">
    <property type="term" value="F:DNA-binding transcription factor activity"/>
    <property type="evidence" value="ECO:0007669"/>
    <property type="project" value="InterPro"/>
</dbReference>
<dbReference type="RefSeq" id="WP_120141851.1">
    <property type="nucleotide sequence ID" value="NZ_CP031933.2"/>
</dbReference>
<sequence>MYQEQRLEEILKLLRDSDSLTSEQMIEYFHVSRDTVRRDFAKLSQAGKVKRVHGGIMQLPTSNEIVSFNERLNEFSEAKKHIATLALPFVQSQGTYFFDVSTTILKLAQIVDTEATIYTHSLDNTIMLSANPKINLHALGGQFYPKNRFFYSLQEAEILKHIHFDVVFIGAAGLKDGQVSFEDQTDAYLKRLILQNAKVKILLAENAKFTKEATYSIGDLSEFDYLLTDVKPEEKYLTATSVKY</sequence>
<evidence type="ECO:0000313" key="6">
    <source>
        <dbReference type="Proteomes" id="UP000267208"/>
    </source>
</evidence>
<dbReference type="Pfam" id="PF08220">
    <property type="entry name" value="HTH_DeoR"/>
    <property type="match status" value="1"/>
</dbReference>
<evidence type="ECO:0000256" key="1">
    <source>
        <dbReference type="ARBA" id="ARBA00023015"/>
    </source>
</evidence>
<protein>
    <submittedName>
        <fullName evidence="5">DeoR/GlpR transcriptional regulator</fullName>
    </submittedName>
</protein>
<keyword evidence="2" id="KW-0238">DNA-binding</keyword>
<evidence type="ECO:0000313" key="5">
    <source>
        <dbReference type="EMBL" id="AYE37595.1"/>
    </source>
</evidence>
<dbReference type="PRINTS" id="PR00037">
    <property type="entry name" value="HTHLACR"/>
</dbReference>